<dbReference type="PANTHER" id="PTHR35863:SF1">
    <property type="entry name" value="COBALT-PRECORRIN-5B C(1)-METHYLTRANSFERASE"/>
    <property type="match status" value="1"/>
</dbReference>
<dbReference type="AlphaFoldDB" id="A0A2R6AA01"/>
<proteinExistence type="inferred from homology"/>
<dbReference type="Pfam" id="PF01888">
    <property type="entry name" value="CbiD"/>
    <property type="match status" value="1"/>
</dbReference>
<keyword evidence="1 5" id="KW-0169">Cobalamin biosynthesis</keyword>
<dbReference type="GO" id="GO:0032259">
    <property type="term" value="P:methylation"/>
    <property type="evidence" value="ECO:0007669"/>
    <property type="project" value="UniProtKB-KW"/>
</dbReference>
<name>A0A2R6AA01_9ARCH</name>
<keyword evidence="2 5" id="KW-0489">Methyltransferase</keyword>
<dbReference type="Gene3D" id="3.30.2110.10">
    <property type="entry name" value="CbiD-like"/>
    <property type="match status" value="1"/>
</dbReference>
<dbReference type="SUPFAM" id="SSF111342">
    <property type="entry name" value="CbiD-like"/>
    <property type="match status" value="1"/>
</dbReference>
<evidence type="ECO:0000313" key="7">
    <source>
        <dbReference type="Proteomes" id="UP000240880"/>
    </source>
</evidence>
<dbReference type="GO" id="GO:0043780">
    <property type="term" value="F:cobalt-precorrin-5B C1-methyltransferase activity"/>
    <property type="evidence" value="ECO:0007669"/>
    <property type="project" value="RHEA"/>
</dbReference>
<dbReference type="NCBIfam" id="TIGR00312">
    <property type="entry name" value="cbiD"/>
    <property type="match status" value="1"/>
</dbReference>
<evidence type="ECO:0000256" key="2">
    <source>
        <dbReference type="ARBA" id="ARBA00022603"/>
    </source>
</evidence>
<accession>A0A2R6AA01</accession>
<comment type="similarity">
    <text evidence="5">Belongs to the CbiD family.</text>
</comment>
<dbReference type="InterPro" id="IPR036074">
    <property type="entry name" value="CbiD_sf"/>
</dbReference>
<keyword evidence="3 5" id="KW-0808">Transferase</keyword>
<keyword evidence="4 5" id="KW-0949">S-adenosyl-L-methionine</keyword>
<dbReference type="EMBL" id="NEXC01000030">
    <property type="protein sequence ID" value="PSN83261.1"/>
    <property type="molecule type" value="Genomic_DNA"/>
</dbReference>
<evidence type="ECO:0000256" key="3">
    <source>
        <dbReference type="ARBA" id="ARBA00022679"/>
    </source>
</evidence>
<comment type="catalytic activity">
    <reaction evidence="5">
        <text>Co-precorrin-5B + S-adenosyl-L-methionine = Co-precorrin-6A + S-adenosyl-L-homocysteine</text>
        <dbReference type="Rhea" id="RHEA:26285"/>
        <dbReference type="ChEBI" id="CHEBI:57856"/>
        <dbReference type="ChEBI" id="CHEBI:59789"/>
        <dbReference type="ChEBI" id="CHEBI:60063"/>
        <dbReference type="ChEBI" id="CHEBI:60064"/>
        <dbReference type="EC" id="2.1.1.195"/>
    </reaction>
</comment>
<comment type="caution">
    <text evidence="6">The sequence shown here is derived from an EMBL/GenBank/DDBJ whole genome shotgun (WGS) entry which is preliminary data.</text>
</comment>
<dbReference type="UniPathway" id="UPA00148">
    <property type="reaction ID" value="UER00227"/>
</dbReference>
<dbReference type="Proteomes" id="UP000240880">
    <property type="component" value="Unassembled WGS sequence"/>
</dbReference>
<evidence type="ECO:0000256" key="5">
    <source>
        <dbReference type="HAMAP-Rule" id="MF_00787"/>
    </source>
</evidence>
<dbReference type="PANTHER" id="PTHR35863">
    <property type="entry name" value="COBALT-PRECORRIN-5B C(1)-METHYLTRANSFERASE"/>
    <property type="match status" value="1"/>
</dbReference>
<dbReference type="HAMAP" id="MF_00787">
    <property type="entry name" value="CbiD"/>
    <property type="match status" value="1"/>
</dbReference>
<evidence type="ECO:0000256" key="4">
    <source>
        <dbReference type="ARBA" id="ARBA00022691"/>
    </source>
</evidence>
<dbReference type="PIRSF" id="PIRSF026782">
    <property type="entry name" value="CbiD"/>
    <property type="match status" value="1"/>
</dbReference>
<dbReference type="GO" id="GO:0019251">
    <property type="term" value="P:anaerobic cobalamin biosynthetic process"/>
    <property type="evidence" value="ECO:0007669"/>
    <property type="project" value="UniProtKB-UniRule"/>
</dbReference>
<dbReference type="Gene3D" id="3.40.50.10720">
    <property type="entry name" value="CbiD-like domains"/>
    <property type="match status" value="1"/>
</dbReference>
<gene>
    <name evidence="5" type="primary">cbiD</name>
    <name evidence="6" type="ORF">B9Q01_05330</name>
</gene>
<dbReference type="EC" id="2.1.1.195" evidence="5"/>
<evidence type="ECO:0000256" key="1">
    <source>
        <dbReference type="ARBA" id="ARBA00022573"/>
    </source>
</evidence>
<organism evidence="6 7">
    <name type="scientific">Candidatus Marsarchaeota G1 archaeon OSP_D</name>
    <dbReference type="NCBI Taxonomy" id="1978155"/>
    <lineage>
        <taxon>Archaea</taxon>
        <taxon>Candidatus Marsarchaeota</taxon>
        <taxon>Candidatus Marsarchaeota group 1</taxon>
    </lineage>
</organism>
<comment type="pathway">
    <text evidence="5">Cofactor biosynthesis; adenosylcobalamin biosynthesis; cob(II)yrinate a,c-diamide from sirohydrochlorin (anaerobic route): step 6/10.</text>
</comment>
<dbReference type="InterPro" id="IPR002748">
    <property type="entry name" value="CbiD"/>
</dbReference>
<sequence length="379" mass="40409">MKKRLSNPLVKFGLTTGSAAAAAAKAAALAAQGVITDRVVIPTPIGLRVELKVKEAKTIKMNQIGEAVVVKDAGENPDVTHGVRFIARVSLVKRNEVIVKAGEGIGLVTRPGLPVKPGERAINPIPLKMIKEAVSEALPQETGAEVEISVPEGKEVTKNTLNPKLGILEGISILGTTGIEEPVSSEEYLCHMKAQIDQAQALGHKQLALTPGNTGVVITKKYFNLEERAIVVVGDKIGEVLDHVGKKSFEELVVCGLPGKLVKLAAGVFNTHSKVADARFETLAALAALKGASRDLIKKILCANTVESTIDLLKEEGLVQAVFQEVAERIAQRVSERLRGKLKVGALIASSRGFLLGMSESTKTLKCWKGLRIERNLAL</sequence>
<reference evidence="6 7" key="1">
    <citation type="submission" date="2017-04" db="EMBL/GenBank/DDBJ databases">
        <title>Novel microbial lineages endemic to geothermal iron-oxide mats fill important gaps in the evolutionary history of Archaea.</title>
        <authorList>
            <person name="Jay Z.J."/>
            <person name="Beam J.P."/>
            <person name="Dlakic M."/>
            <person name="Rusch D.B."/>
            <person name="Kozubal M.A."/>
            <person name="Inskeep W.P."/>
        </authorList>
    </citation>
    <scope>NUCLEOTIDE SEQUENCE [LARGE SCALE GENOMIC DNA]</scope>
    <source>
        <strain evidence="6">OSP_D</strain>
    </source>
</reference>
<comment type="function">
    <text evidence="5">Catalyzes the methylation of C-1 in cobalt-precorrin-5B to form cobalt-precorrin-6A.</text>
</comment>
<protein>
    <recommendedName>
        <fullName evidence="5">Cobalt-precorrin-5B C(1)-methyltransferase</fullName>
        <ecNumber evidence="5">2.1.1.195</ecNumber>
    </recommendedName>
    <alternativeName>
        <fullName evidence="5">Cobalt-precorrin-6A synthase</fullName>
    </alternativeName>
</protein>
<evidence type="ECO:0000313" key="6">
    <source>
        <dbReference type="EMBL" id="PSN83261.1"/>
    </source>
</evidence>